<gene>
    <name evidence="1" type="ORF">QFC20_004403</name>
</gene>
<proteinExistence type="predicted"/>
<accession>A0ACC2W2P2</accession>
<evidence type="ECO:0000313" key="2">
    <source>
        <dbReference type="Proteomes" id="UP001230649"/>
    </source>
</evidence>
<name>A0ACC2W2P2_9TREE</name>
<sequence length="586" mass="63705">MDQDVAHLWQLVNELSEQLTANRAMTEALKNQALNVKGQAVHSGVGFPLRRFNIDISDEQFTSELERFASHLVLENQNLTYENKQLNLLLKEYEQTLEGVMGKFRGVCHAATQHELTLHQYYTSLLQQLQTTHSTSSLHDSTTLSTLLQRLSTLIRAALRSINGEDEEFQHPGFDMPSPVGDKPSNLADVIADIQNMTTSSTTSGPRTAGTRRSHAKWLGDQGVSGGYSGKSMARLDWSIEREGEIIRLEEENRLLREMLGVSKDVDPATLLQPEGNGSVASEVEATRPDQPETKATESTKENKQESEKPEGYVVEDGPKEEAKPEVSSVNKTPPSPEETEAKTVHHDLDDSAIAEEEEELPSSPPMTATASLTRSLSTSPNSRFKASPKLSKYATYSGGLPKSPTINRSHSSVPNVAQSVSSPNASLANIFPRQAKTEPTTATTTTVELEDKAVEDEAPRSKTSVPSGQSAPSNVDTNGISKSRIEIKKVNTPPLPGSPLGKTPPKTGITFDHAVESRAAAAKKEVKSNKPETGDGESEKQSAEKKESKAGSEADAKNKPSDTEQSEENVEKPSYADVAKEDPTE</sequence>
<keyword evidence="2" id="KW-1185">Reference proteome</keyword>
<evidence type="ECO:0000313" key="1">
    <source>
        <dbReference type="EMBL" id="KAJ9105116.1"/>
    </source>
</evidence>
<dbReference type="Proteomes" id="UP001230649">
    <property type="component" value="Unassembled WGS sequence"/>
</dbReference>
<dbReference type="EMBL" id="JASBWS010000050">
    <property type="protein sequence ID" value="KAJ9105116.1"/>
    <property type="molecule type" value="Genomic_DNA"/>
</dbReference>
<comment type="caution">
    <text evidence="1">The sequence shown here is derived from an EMBL/GenBank/DDBJ whole genome shotgun (WGS) entry which is preliminary data.</text>
</comment>
<protein>
    <submittedName>
        <fullName evidence="1">Uncharacterized protein</fullName>
    </submittedName>
</protein>
<organism evidence="1 2">
    <name type="scientific">Naganishia adeliensis</name>
    <dbReference type="NCBI Taxonomy" id="92952"/>
    <lineage>
        <taxon>Eukaryota</taxon>
        <taxon>Fungi</taxon>
        <taxon>Dikarya</taxon>
        <taxon>Basidiomycota</taxon>
        <taxon>Agaricomycotina</taxon>
        <taxon>Tremellomycetes</taxon>
        <taxon>Filobasidiales</taxon>
        <taxon>Filobasidiaceae</taxon>
        <taxon>Naganishia</taxon>
    </lineage>
</organism>
<reference evidence="1" key="1">
    <citation type="submission" date="2023-04" db="EMBL/GenBank/DDBJ databases">
        <title>Draft Genome sequencing of Naganishia species isolated from polar environments using Oxford Nanopore Technology.</title>
        <authorList>
            <person name="Leo P."/>
            <person name="Venkateswaran K."/>
        </authorList>
    </citation>
    <scope>NUCLEOTIDE SEQUENCE</scope>
    <source>
        <strain evidence="1">MNA-CCFEE 5262</strain>
    </source>
</reference>